<sequence>MKHKKLTMIVALVLVVALAAGLGIWATGETNVPTVTYYDGSDGNGARFTFTHTGDGSDTNLFPNFSNCMPGDSLTQTIRVQADGKNGVQGAKIYLRAEIDGDASAKEGSAISYNDVLDHIGMTVSKDGVVIASNKTAKLFSQLDAADGLKSNVFIAEVGPKTDPVDLDVTIDVDPAMGNAFQEAA</sequence>
<proteinExistence type="predicted"/>
<evidence type="ECO:0000313" key="1">
    <source>
        <dbReference type="EMBL" id="EKC76335.1"/>
    </source>
</evidence>
<accession>K1UDJ0</accession>
<organism evidence="1">
    <name type="scientific">human gut metagenome</name>
    <dbReference type="NCBI Taxonomy" id="408170"/>
    <lineage>
        <taxon>unclassified sequences</taxon>
        <taxon>metagenomes</taxon>
        <taxon>organismal metagenomes</taxon>
    </lineage>
</organism>
<reference evidence="1" key="1">
    <citation type="journal article" date="2013" name="Environ. Microbiol.">
        <title>Microbiota from the distal guts of lean and obese adolescents exhibit partial functional redundancy besides clear differences in community structure.</title>
        <authorList>
            <person name="Ferrer M."/>
            <person name="Ruiz A."/>
            <person name="Lanza F."/>
            <person name="Haange S.B."/>
            <person name="Oberbach A."/>
            <person name="Till H."/>
            <person name="Bargiela R."/>
            <person name="Campoy C."/>
            <person name="Segura M.T."/>
            <person name="Richter M."/>
            <person name="von Bergen M."/>
            <person name="Seifert J."/>
            <person name="Suarez A."/>
        </authorList>
    </citation>
    <scope>NUCLEOTIDE SEQUENCE</scope>
</reference>
<comment type="caution">
    <text evidence="1">The sequence shown here is derived from an EMBL/GenBank/DDBJ whole genome shotgun (WGS) entry which is preliminary data.</text>
</comment>
<name>K1UDJ0_9ZZZZ</name>
<feature type="non-terminal residue" evidence="1">
    <location>
        <position position="185"/>
    </location>
</feature>
<dbReference type="AlphaFoldDB" id="K1UDJ0"/>
<gene>
    <name evidence="1" type="ORF">OBE_00898</name>
</gene>
<dbReference type="EMBL" id="AJWZ01000608">
    <property type="protein sequence ID" value="EKC76335.1"/>
    <property type="molecule type" value="Genomic_DNA"/>
</dbReference>
<protein>
    <submittedName>
        <fullName evidence="1">Uncharacterized protein</fullName>
    </submittedName>
</protein>